<name>A7RHY9_NEMVE</name>
<feature type="non-terminal residue" evidence="2">
    <location>
        <position position="177"/>
    </location>
</feature>
<dbReference type="OMA" id="SYGHERF"/>
<gene>
    <name evidence="2" type="ORF">NEMVEDRAFT_v1g82437</name>
</gene>
<dbReference type="Pfam" id="PF10505">
    <property type="entry name" value="NARG2_C"/>
    <property type="match status" value="1"/>
</dbReference>
<keyword evidence="3" id="KW-1185">Reference proteome</keyword>
<dbReference type="EMBL" id="DS469511">
    <property type="protein sequence ID" value="EDO48939.1"/>
    <property type="molecule type" value="Genomic_DNA"/>
</dbReference>
<dbReference type="GO" id="GO:0008023">
    <property type="term" value="C:transcription elongation factor complex"/>
    <property type="evidence" value="ECO:0007669"/>
    <property type="project" value="InterPro"/>
</dbReference>
<proteinExistence type="predicted"/>
<organism evidence="2 3">
    <name type="scientific">Nematostella vectensis</name>
    <name type="common">Starlet sea anemone</name>
    <dbReference type="NCBI Taxonomy" id="45351"/>
    <lineage>
        <taxon>Eukaryota</taxon>
        <taxon>Metazoa</taxon>
        <taxon>Cnidaria</taxon>
        <taxon>Anthozoa</taxon>
        <taxon>Hexacorallia</taxon>
        <taxon>Actiniaria</taxon>
        <taxon>Edwardsiidae</taxon>
        <taxon>Nematostella</taxon>
    </lineage>
</organism>
<dbReference type="AlphaFoldDB" id="A7RHY9"/>
<reference evidence="2 3" key="1">
    <citation type="journal article" date="2007" name="Science">
        <title>Sea anemone genome reveals ancestral eumetazoan gene repertoire and genomic organization.</title>
        <authorList>
            <person name="Putnam N.H."/>
            <person name="Srivastava M."/>
            <person name="Hellsten U."/>
            <person name="Dirks B."/>
            <person name="Chapman J."/>
            <person name="Salamov A."/>
            <person name="Terry A."/>
            <person name="Shapiro H."/>
            <person name="Lindquist E."/>
            <person name="Kapitonov V.V."/>
            <person name="Jurka J."/>
            <person name="Genikhovich G."/>
            <person name="Grigoriev I.V."/>
            <person name="Lucas S.M."/>
            <person name="Steele R.E."/>
            <person name="Finnerty J.R."/>
            <person name="Technau U."/>
            <person name="Martindale M.Q."/>
            <person name="Rokhsar D.S."/>
        </authorList>
    </citation>
    <scope>NUCLEOTIDE SEQUENCE [LARGE SCALE GENOMIC DNA]</scope>
    <source>
        <strain evidence="3">CH2 X CH6</strain>
    </source>
</reference>
<evidence type="ECO:0000259" key="1">
    <source>
        <dbReference type="Pfam" id="PF10505"/>
    </source>
</evidence>
<evidence type="ECO:0000313" key="2">
    <source>
        <dbReference type="EMBL" id="EDO48939.1"/>
    </source>
</evidence>
<dbReference type="Proteomes" id="UP000001593">
    <property type="component" value="Unassembled WGS sequence"/>
</dbReference>
<dbReference type="STRING" id="45351.A7RHY9"/>
<dbReference type="PANTHER" id="PTHR14633">
    <property type="entry name" value="LITTLE ELONGATION COMPLEX SUBUNIT 2"/>
    <property type="match status" value="1"/>
</dbReference>
<evidence type="ECO:0000313" key="3">
    <source>
        <dbReference type="Proteomes" id="UP000001593"/>
    </source>
</evidence>
<feature type="domain" description="Little elongation complex subunit 2 C-terminal" evidence="1">
    <location>
        <begin position="11"/>
        <end position="177"/>
    </location>
</feature>
<dbReference type="InterPro" id="IPR019535">
    <property type="entry name" value="ICE2_C"/>
</dbReference>
<accession>A7RHY9</accession>
<dbReference type="PhylomeDB" id="A7RHY9"/>
<dbReference type="HOGENOM" id="CLU_1521566_0_0_1"/>
<protein>
    <recommendedName>
        <fullName evidence="1">Little elongation complex subunit 2 C-terminal domain-containing protein</fullName>
    </recommendedName>
</protein>
<dbReference type="PANTHER" id="PTHR14633:SF3">
    <property type="entry name" value="LITTLE ELONGATION COMPLEX SUBUNIT 2"/>
    <property type="match status" value="1"/>
</dbReference>
<dbReference type="InParanoid" id="A7RHY9"/>
<sequence>MQRDIGNDFLSLAVKPEYLPSYGHERFTASQTARMWTKVFLRPGTALLCARVDVDTSEIMRVDKLKLTEILSAGCGFNPGIGFKLLFGLMSTFSQLFEGSYLLSHAPGALHCCLYKGIDSRYGVSARKPDVDLHARGAKECSVRPFQGHDIPWAGIDCNLFLEEHIRQQRIPGTFPP</sequence>